<gene>
    <name evidence="3" type="ORF">GCM10009547_01050</name>
</gene>
<keyword evidence="1" id="KW-0560">Oxidoreductase</keyword>
<dbReference type="SUPFAM" id="SSF54427">
    <property type="entry name" value="NTF2-like"/>
    <property type="match status" value="1"/>
</dbReference>
<dbReference type="InterPro" id="IPR002563">
    <property type="entry name" value="Flavin_Rdtase-like_dom"/>
</dbReference>
<dbReference type="Gene3D" id="2.30.110.10">
    <property type="entry name" value="Electron Transport, Fmn-binding Protein, Chain A"/>
    <property type="match status" value="1"/>
</dbReference>
<dbReference type="Proteomes" id="UP001500957">
    <property type="component" value="Unassembled WGS sequence"/>
</dbReference>
<keyword evidence="4" id="KW-1185">Reference proteome</keyword>
<dbReference type="Gene3D" id="3.10.450.50">
    <property type="match status" value="1"/>
</dbReference>
<proteinExistence type="predicted"/>
<dbReference type="SUPFAM" id="SSF50475">
    <property type="entry name" value="FMN-binding split barrel"/>
    <property type="match status" value="1"/>
</dbReference>
<dbReference type="InterPro" id="IPR009959">
    <property type="entry name" value="Cyclase_SnoaL-like"/>
</dbReference>
<dbReference type="InterPro" id="IPR032710">
    <property type="entry name" value="NTF2-like_dom_sf"/>
</dbReference>
<dbReference type="Pfam" id="PF07366">
    <property type="entry name" value="SnoaL"/>
    <property type="match status" value="1"/>
</dbReference>
<name>A0ABN1G374_9ACTN</name>
<accession>A0ABN1G374</accession>
<dbReference type="InterPro" id="IPR050268">
    <property type="entry name" value="NADH-dep_flavin_reductase"/>
</dbReference>
<evidence type="ECO:0000256" key="1">
    <source>
        <dbReference type="ARBA" id="ARBA00023002"/>
    </source>
</evidence>
<dbReference type="EMBL" id="BAAAHE010000001">
    <property type="protein sequence ID" value="GAA0603272.1"/>
    <property type="molecule type" value="Genomic_DNA"/>
</dbReference>
<evidence type="ECO:0000313" key="3">
    <source>
        <dbReference type="EMBL" id="GAA0603272.1"/>
    </source>
</evidence>
<reference evidence="3 4" key="1">
    <citation type="journal article" date="2019" name="Int. J. Syst. Evol. Microbiol.">
        <title>The Global Catalogue of Microorganisms (GCM) 10K type strain sequencing project: providing services to taxonomists for standard genome sequencing and annotation.</title>
        <authorList>
            <consortium name="The Broad Institute Genomics Platform"/>
            <consortium name="The Broad Institute Genome Sequencing Center for Infectious Disease"/>
            <person name="Wu L."/>
            <person name="Ma J."/>
        </authorList>
    </citation>
    <scope>NUCLEOTIDE SEQUENCE [LARGE SCALE GENOMIC DNA]</scope>
    <source>
        <strain evidence="3 4">JCM 10671</strain>
    </source>
</reference>
<evidence type="ECO:0000313" key="4">
    <source>
        <dbReference type="Proteomes" id="UP001500957"/>
    </source>
</evidence>
<organism evidence="3 4">
    <name type="scientific">Sporichthya brevicatena</name>
    <dbReference type="NCBI Taxonomy" id="171442"/>
    <lineage>
        <taxon>Bacteria</taxon>
        <taxon>Bacillati</taxon>
        <taxon>Actinomycetota</taxon>
        <taxon>Actinomycetes</taxon>
        <taxon>Sporichthyales</taxon>
        <taxon>Sporichthyaceae</taxon>
        <taxon>Sporichthya</taxon>
    </lineage>
</organism>
<evidence type="ECO:0000259" key="2">
    <source>
        <dbReference type="SMART" id="SM00903"/>
    </source>
</evidence>
<comment type="caution">
    <text evidence="3">The sequence shown here is derived from an EMBL/GenBank/DDBJ whole genome shotgun (WGS) entry which is preliminary data.</text>
</comment>
<protein>
    <recommendedName>
        <fullName evidence="2">Flavin reductase like domain-containing protein</fullName>
    </recommendedName>
</protein>
<dbReference type="PANTHER" id="PTHR30466">
    <property type="entry name" value="FLAVIN REDUCTASE"/>
    <property type="match status" value="1"/>
</dbReference>
<dbReference type="RefSeq" id="WP_344600458.1">
    <property type="nucleotide sequence ID" value="NZ_BAAAHE010000001.1"/>
</dbReference>
<dbReference type="PANTHER" id="PTHR30466:SF1">
    <property type="entry name" value="FMN REDUCTASE (NADH) RUTF"/>
    <property type="match status" value="1"/>
</dbReference>
<feature type="domain" description="Flavin reductase like" evidence="2">
    <location>
        <begin position="165"/>
        <end position="308"/>
    </location>
</feature>
<sequence length="318" mass="34625">MTDFKQLVCAAWDAAWNRGEVAALDEIVHADYLQEKAGSPGLNGVTELKSEVLEVRAAFPDLRTTVDKIFVEGDDFAVFWSSTGTFTNPLRDVPATGTRVQTRGSVQGLLRDGRVARERVSWDLRDLLTDVGVPTLHSAFEIGPAGTGAPERLSVPDAESLKEFNRKFVTGVTVVTTRAADGRPRGLAANAYTSVSLDPPLVLVCVQKSSWTHPALFESRHLGINILANTQRHVVERFSSKVQDKFAGVAWHGAPAGSPLIDGSAGAIETEIKERFQAKTHTVFIARVTYAEVSELAPMVYQAGRFYDGAMLEELRAD</sequence>
<dbReference type="SMART" id="SM00903">
    <property type="entry name" value="Flavin_Reduct"/>
    <property type="match status" value="1"/>
</dbReference>
<dbReference type="InterPro" id="IPR012349">
    <property type="entry name" value="Split_barrel_FMN-bd"/>
</dbReference>
<dbReference type="Pfam" id="PF01613">
    <property type="entry name" value="Flavin_Reduct"/>
    <property type="match status" value="1"/>
</dbReference>